<reference evidence="1 2" key="1">
    <citation type="journal article" date="2008" name="Nat. Biotechnol.">
        <title>Genome sequencing and analysis of the filamentous fungus Penicillium chrysogenum.</title>
        <authorList>
            <person name="van den Berg M.A."/>
            <person name="Albang R."/>
            <person name="Albermann K."/>
            <person name="Badger J.H."/>
            <person name="Daran J.-M."/>
            <person name="Driessen A.J.M."/>
            <person name="Garcia-Estrada C."/>
            <person name="Fedorova N.D."/>
            <person name="Harris D.M."/>
            <person name="Heijne W.H.M."/>
            <person name="Joardar V.S."/>
            <person name="Kiel J.A.K.W."/>
            <person name="Kovalchuk A."/>
            <person name="Martin J.F."/>
            <person name="Nierman W.C."/>
            <person name="Nijland J.G."/>
            <person name="Pronk J.T."/>
            <person name="Roubos J.A."/>
            <person name="van der Klei I.J."/>
            <person name="van Peij N.N.M.E."/>
            <person name="Veenhuis M."/>
            <person name="von Doehren H."/>
            <person name="Wagner C."/>
            <person name="Wortman J.R."/>
            <person name="Bovenberg R.A.L."/>
        </authorList>
    </citation>
    <scope>NUCLEOTIDE SEQUENCE [LARGE SCALE GENOMIC DNA]</scope>
    <source>
        <strain evidence="2">ATCC 28089 / DSM 1075 / NRRL 1951 / Wisconsin 54-1255</strain>
    </source>
</reference>
<dbReference type="OrthoDB" id="4232626at2759"/>
<accession>B6HS38</accession>
<dbReference type="VEuPathDB" id="FungiDB:PCH_Pc22g25170"/>
<evidence type="ECO:0000313" key="2">
    <source>
        <dbReference type="Proteomes" id="UP000000724"/>
    </source>
</evidence>
<protein>
    <submittedName>
        <fullName evidence="1">Pc22g25170 protein</fullName>
    </submittedName>
</protein>
<dbReference type="HOGENOM" id="CLU_1489483_0_0_1"/>
<evidence type="ECO:0000313" key="1">
    <source>
        <dbReference type="EMBL" id="CAP99805.1"/>
    </source>
</evidence>
<keyword evidence="2" id="KW-1185">Reference proteome</keyword>
<dbReference type="Proteomes" id="UP000000724">
    <property type="component" value="Contig Pc00c22"/>
</dbReference>
<sequence length="181" mass="20448">MEYALADVSRQMGLPANWQPALSRDDLRSDLISADGVRIGRISTKAQVWIDLHEQRTPCSKDFAKRRQIATQARVGAPGAYNMRLGPARLEGSMKIEQTPARLDSKICSVVDYRPVAAPCLRCHLDQLQFLPFAELEQGGEYDEKLPKYVCYTIGWKFILNRKAVGRVTEEGLVVAPPMWW</sequence>
<gene>
    <name evidence="1" type="ORF">Pc22g25170</name>
    <name evidence="1" type="ORF">PCH_Pc22g25170</name>
</gene>
<proteinExistence type="predicted"/>
<dbReference type="AlphaFoldDB" id="B6HS38"/>
<dbReference type="EMBL" id="AM920437">
    <property type="protein sequence ID" value="CAP99805.1"/>
    <property type="molecule type" value="Genomic_DNA"/>
</dbReference>
<dbReference type="BioCyc" id="PCHR:PC22G25170-MONOMER"/>
<name>B6HS38_PENRW</name>
<organism evidence="1 2">
    <name type="scientific">Penicillium rubens (strain ATCC 28089 / DSM 1075 / NRRL 1951 / Wisconsin 54-1255)</name>
    <name type="common">Penicillium chrysogenum</name>
    <dbReference type="NCBI Taxonomy" id="500485"/>
    <lineage>
        <taxon>Eukaryota</taxon>
        <taxon>Fungi</taxon>
        <taxon>Dikarya</taxon>
        <taxon>Ascomycota</taxon>
        <taxon>Pezizomycotina</taxon>
        <taxon>Eurotiomycetes</taxon>
        <taxon>Eurotiomycetidae</taxon>
        <taxon>Eurotiales</taxon>
        <taxon>Aspergillaceae</taxon>
        <taxon>Penicillium</taxon>
        <taxon>Penicillium chrysogenum species complex</taxon>
    </lineage>
</organism>